<dbReference type="Proteomes" id="UP001608902">
    <property type="component" value="Unassembled WGS sequence"/>
</dbReference>
<dbReference type="PANTHER" id="PTHR11851">
    <property type="entry name" value="METALLOPROTEASE"/>
    <property type="match status" value="1"/>
</dbReference>
<name>A0ABD6E2M1_9BILA</name>
<evidence type="ECO:0000313" key="5">
    <source>
        <dbReference type="EMBL" id="MFH4974009.1"/>
    </source>
</evidence>
<dbReference type="PANTHER" id="PTHR11851:SF143">
    <property type="entry name" value="CYTOCHROME B-C1 COMPLEX SUBUNIT 1, MITOCHONDRIAL"/>
    <property type="match status" value="1"/>
</dbReference>
<organism evidence="5 6">
    <name type="scientific">Gnathostoma spinigerum</name>
    <dbReference type="NCBI Taxonomy" id="75299"/>
    <lineage>
        <taxon>Eukaryota</taxon>
        <taxon>Metazoa</taxon>
        <taxon>Ecdysozoa</taxon>
        <taxon>Nematoda</taxon>
        <taxon>Chromadorea</taxon>
        <taxon>Rhabditida</taxon>
        <taxon>Spirurina</taxon>
        <taxon>Gnathostomatomorpha</taxon>
        <taxon>Gnathostomatoidea</taxon>
        <taxon>Gnathostomatidae</taxon>
        <taxon>Gnathostoma</taxon>
    </lineage>
</organism>
<dbReference type="GO" id="GO:0005739">
    <property type="term" value="C:mitochondrion"/>
    <property type="evidence" value="ECO:0007669"/>
    <property type="project" value="UniProtKB-SubCell"/>
</dbReference>
<evidence type="ECO:0000259" key="3">
    <source>
        <dbReference type="Pfam" id="PF00675"/>
    </source>
</evidence>
<keyword evidence="6" id="KW-1185">Reference proteome</keyword>
<feature type="domain" description="Peptidase M16 N-terminal" evidence="3">
    <location>
        <begin position="48"/>
        <end position="194"/>
    </location>
</feature>
<comment type="subcellular location">
    <subcellularLocation>
        <location evidence="1">Mitochondrion</location>
    </subcellularLocation>
</comment>
<dbReference type="InterPro" id="IPR011249">
    <property type="entry name" value="Metalloenz_LuxS/M16"/>
</dbReference>
<dbReference type="InterPro" id="IPR050361">
    <property type="entry name" value="MPP/UQCRC_Complex"/>
</dbReference>
<evidence type="ECO:0000259" key="4">
    <source>
        <dbReference type="Pfam" id="PF05193"/>
    </source>
</evidence>
<dbReference type="InterPro" id="IPR007863">
    <property type="entry name" value="Peptidase_M16_C"/>
</dbReference>
<dbReference type="Pfam" id="PF05193">
    <property type="entry name" value="Peptidase_M16_C"/>
    <property type="match status" value="1"/>
</dbReference>
<proteinExistence type="predicted"/>
<dbReference type="Gene3D" id="3.30.830.10">
    <property type="entry name" value="Metalloenzyme, LuxS/M16 peptidase-like"/>
    <property type="match status" value="2"/>
</dbReference>
<feature type="domain" description="Peptidase M16 C-terminal" evidence="4">
    <location>
        <begin position="201"/>
        <end position="387"/>
    </location>
</feature>
<dbReference type="EMBL" id="JBGFUD010000214">
    <property type="protein sequence ID" value="MFH4974009.1"/>
    <property type="molecule type" value="Genomic_DNA"/>
</dbReference>
<comment type="caution">
    <text evidence="5">The sequence shown here is derived from an EMBL/GenBank/DDBJ whole genome shotgun (WGS) entry which is preliminary data.</text>
</comment>
<reference evidence="5 6" key="1">
    <citation type="submission" date="2024-08" db="EMBL/GenBank/DDBJ databases">
        <title>Gnathostoma spinigerum genome.</title>
        <authorList>
            <person name="Gonzalez-Bertolin B."/>
            <person name="Monzon S."/>
            <person name="Zaballos A."/>
            <person name="Jimenez P."/>
            <person name="Dekumyoy P."/>
            <person name="Varona S."/>
            <person name="Cuesta I."/>
            <person name="Sumanam S."/>
            <person name="Adisakwattana P."/>
            <person name="Gasser R.B."/>
            <person name="Hernandez-Gonzalez A."/>
            <person name="Young N.D."/>
            <person name="Perteguer M.J."/>
        </authorList>
    </citation>
    <scope>NUCLEOTIDE SEQUENCE [LARGE SCALE GENOMIC DNA]</scope>
    <source>
        <strain evidence="5">AL3</strain>
        <tissue evidence="5">Liver</tissue>
    </source>
</reference>
<gene>
    <name evidence="5" type="ORF">AB6A40_000718</name>
</gene>
<evidence type="ECO:0000313" key="6">
    <source>
        <dbReference type="Proteomes" id="UP001608902"/>
    </source>
</evidence>
<evidence type="ECO:0008006" key="7">
    <source>
        <dbReference type="Google" id="ProtNLM"/>
    </source>
</evidence>
<evidence type="ECO:0000256" key="2">
    <source>
        <dbReference type="ARBA" id="ARBA00023128"/>
    </source>
</evidence>
<dbReference type="AlphaFoldDB" id="A0ABD6E2M1"/>
<dbReference type="SUPFAM" id="SSF63411">
    <property type="entry name" value="LuxS/MPP-like metallohydrolase"/>
    <property type="match status" value="2"/>
</dbReference>
<dbReference type="InterPro" id="IPR011765">
    <property type="entry name" value="Pept_M16_N"/>
</dbReference>
<accession>A0ABD6E2M1</accession>
<protein>
    <recommendedName>
        <fullName evidence="7">Mitochondrial processing peptidase beta subunit</fullName>
    </recommendedName>
</protein>
<keyword evidence="2" id="KW-0496">Mitochondrion</keyword>
<evidence type="ECO:0000256" key="1">
    <source>
        <dbReference type="ARBA" id="ARBA00004173"/>
    </source>
</evidence>
<sequence>MAMRIVIRPLCAVRTLKGLTRSLGISAREVLEQQNICVEQTTLKNGFRVASENNGRPTATVGVWIDAGSRFEHEENNGVAHFLEHMIYKGTDRRSQKQLENELDKIGAKLHSYTSREHTAYYAQCASSDIETVVDILADVLRCSRLNPADIERERHVILRQLAELDENYKEVVFNNMHAAAFQGTPLANSVLGPTKNIESMSKEQLSAYVESNYKPIRMVLTGVGGVDHNKLVKLSEKHFGDMVNAYPEKAPPVERVRFTGSEFLYRDDSIPVMYGAIGVDGVSLSHPDAVPLQIASTIVGQWDQTYASSVNSPSRLAQKVSHGHGLLQFQSFSLNYKDCGLFGMYFVHQAKDLDDTQAFVSAFQKEWKYLTTSVTRDDVERAKNMLKTNVFETLETNAARADDIGRQVLYRDRAQSLAELEKAIEAVDDSMVREAMSRHVYDREVVCAGVGLTEAWPVYARVRYGMSWWRL</sequence>
<dbReference type="Pfam" id="PF00675">
    <property type="entry name" value="Peptidase_M16"/>
    <property type="match status" value="1"/>
</dbReference>
<dbReference type="FunFam" id="3.30.830.10:FF:000001">
    <property type="entry name" value="Mitochondrial-processing peptidase subunit beta, mitochondrial"/>
    <property type="match status" value="1"/>
</dbReference>
<dbReference type="FunFam" id="3.30.830.10:FF:000008">
    <property type="entry name" value="Mitochondrial-processing peptidase subunit beta"/>
    <property type="match status" value="1"/>
</dbReference>